<name>E5AVW6_MYCRK</name>
<accession>E5AVW6</accession>
<sequence>MSKKETHMAVISHGQLDTSFDLPRVPVVRCEYLRTLWEADINAQIFIDIVHCFGYVLSAQWDGEAGMPVLARRRPLTHSAPARDRGQTEQSWVTYVQN</sequence>
<dbReference type="HOGENOM" id="CLU_2328431_0_0_4"/>
<proteinExistence type="predicted"/>
<reference key="1">
    <citation type="submission" date="2010-09" db="EMBL/GenBank/DDBJ databases">
        <title>Complete genome sequence of Burkholderia rhizoxinica, the endosymbiont of the phytopathogenic fungus Rhizopus microsporus.</title>
        <authorList>
            <person name="Lackner G."/>
            <person name="Moebius N."/>
            <person name="Partida-Martinez L.P."/>
            <person name="Hertweck C."/>
        </authorList>
    </citation>
    <scope>NUCLEOTIDE SEQUENCE</scope>
    <source>
        <strain>HKI 454</strain>
    </source>
</reference>
<protein>
    <submittedName>
        <fullName evidence="2">Uncharacterized protein</fullName>
    </submittedName>
</protein>
<evidence type="ECO:0000313" key="3">
    <source>
        <dbReference type="Proteomes" id="UP000007437"/>
    </source>
</evidence>
<organism evidence="2 3">
    <name type="scientific">Mycetohabitans rhizoxinica (strain DSM 19002 / CIP 109453 / HKI 454)</name>
    <name type="common">Paraburkholderia rhizoxinica</name>
    <dbReference type="NCBI Taxonomy" id="882378"/>
    <lineage>
        <taxon>Bacteria</taxon>
        <taxon>Pseudomonadati</taxon>
        <taxon>Pseudomonadota</taxon>
        <taxon>Betaproteobacteria</taxon>
        <taxon>Burkholderiales</taxon>
        <taxon>Burkholderiaceae</taxon>
        <taxon>Mycetohabitans</taxon>
    </lineage>
</organism>
<dbReference type="EMBL" id="FR687361">
    <property type="protein sequence ID" value="CBW77268.1"/>
    <property type="molecule type" value="Genomic_DNA"/>
</dbReference>
<dbReference type="KEGG" id="brh:RBRH_00690"/>
<keyword evidence="2" id="KW-0614">Plasmid</keyword>
<feature type="compositionally biased region" description="Polar residues" evidence="1">
    <location>
        <begin position="88"/>
        <end position="98"/>
    </location>
</feature>
<gene>
    <name evidence="2" type="ordered locus">RBRH_00690</name>
</gene>
<reference evidence="2 3" key="2">
    <citation type="journal article" date="2011" name="J. Bacteriol.">
        <title>Complete genome sequence of Burkholderia rhizoxinica, an endosymbiont of Rhizopus microsporus.</title>
        <authorList>
            <person name="Lackner G."/>
            <person name="Moebius N."/>
            <person name="Partida-Martinez L."/>
            <person name="Hertweck C."/>
        </authorList>
    </citation>
    <scope>NUCLEOTIDE SEQUENCE [LARGE SCALE GENOMIC DNA]</scope>
    <source>
        <strain evidence="3">DSM 19002 / CIP 109453 / HKI 454</strain>
        <plasmid evidence="2 3">pBRH02</plasmid>
    </source>
</reference>
<evidence type="ECO:0000256" key="1">
    <source>
        <dbReference type="SAM" id="MobiDB-lite"/>
    </source>
</evidence>
<feature type="region of interest" description="Disordered" evidence="1">
    <location>
        <begin position="76"/>
        <end position="98"/>
    </location>
</feature>
<geneLocation type="plasmid" evidence="2 3">
    <name>pBRH02</name>
</geneLocation>
<evidence type="ECO:0000313" key="2">
    <source>
        <dbReference type="EMBL" id="CBW77268.1"/>
    </source>
</evidence>
<dbReference type="Proteomes" id="UP000007437">
    <property type="component" value="Plasmid pBRH02"/>
</dbReference>
<dbReference type="AlphaFoldDB" id="E5AVW6"/>